<gene>
    <name evidence="2" type="ORF">QDQ51_17160</name>
</gene>
<feature type="domain" description="HTH cro/C1-type" evidence="1">
    <location>
        <begin position="39"/>
        <end position="93"/>
    </location>
</feature>
<reference evidence="2" key="1">
    <citation type="submission" date="2023-04" db="EMBL/GenBank/DDBJ databases">
        <authorList>
            <person name="Li W."/>
        </authorList>
    </citation>
    <scope>NUCLEOTIDE SEQUENCE</scope>
    <source>
        <strain evidence="2">QITACRE101</strain>
    </source>
</reference>
<dbReference type="RefSeq" id="WP_279776728.1">
    <property type="nucleotide sequence ID" value="NZ_JARVQW010000010.1"/>
</dbReference>
<protein>
    <submittedName>
        <fullName evidence="2">Helix-turn-helix transcriptional regulator</fullName>
    </submittedName>
</protein>
<dbReference type="InterPro" id="IPR001387">
    <property type="entry name" value="Cro/C1-type_HTH"/>
</dbReference>
<proteinExistence type="predicted"/>
<dbReference type="SUPFAM" id="SSF47413">
    <property type="entry name" value="lambda repressor-like DNA-binding domains"/>
    <property type="match status" value="1"/>
</dbReference>
<name>A0AB35LHN2_PRORE</name>
<dbReference type="AlphaFoldDB" id="A0AB35LHN2"/>
<dbReference type="Pfam" id="PF01381">
    <property type="entry name" value="HTH_3"/>
    <property type="match status" value="1"/>
</dbReference>
<dbReference type="EMBL" id="JARVQW010000010">
    <property type="protein sequence ID" value="MDH2307141.1"/>
    <property type="molecule type" value="Genomic_DNA"/>
</dbReference>
<accession>A0AB35LHN2</accession>
<evidence type="ECO:0000313" key="3">
    <source>
        <dbReference type="Proteomes" id="UP001162044"/>
    </source>
</evidence>
<dbReference type="SMART" id="SM00530">
    <property type="entry name" value="HTH_XRE"/>
    <property type="match status" value="1"/>
</dbReference>
<dbReference type="GO" id="GO:0003677">
    <property type="term" value="F:DNA binding"/>
    <property type="evidence" value="ECO:0007669"/>
    <property type="project" value="InterPro"/>
</dbReference>
<sequence>MTFITTPSHYALVHSDPGACIDSPCISPKRLNVATGKFIRNKRVNRGFSGKALGGQLKISQQHVSRYERGVTSINLHQLNQILSILSVSWECFIQDVIIPLSQQNEAELVKDVSSVFR</sequence>
<dbReference type="CDD" id="cd00093">
    <property type="entry name" value="HTH_XRE"/>
    <property type="match status" value="1"/>
</dbReference>
<evidence type="ECO:0000313" key="2">
    <source>
        <dbReference type="EMBL" id="MDH2307141.1"/>
    </source>
</evidence>
<dbReference type="Gene3D" id="1.10.260.40">
    <property type="entry name" value="lambda repressor-like DNA-binding domains"/>
    <property type="match status" value="1"/>
</dbReference>
<dbReference type="PROSITE" id="PS50943">
    <property type="entry name" value="HTH_CROC1"/>
    <property type="match status" value="1"/>
</dbReference>
<evidence type="ECO:0000259" key="1">
    <source>
        <dbReference type="PROSITE" id="PS50943"/>
    </source>
</evidence>
<comment type="caution">
    <text evidence="2">The sequence shown here is derived from an EMBL/GenBank/DDBJ whole genome shotgun (WGS) entry which is preliminary data.</text>
</comment>
<reference evidence="2" key="2">
    <citation type="submission" date="2023-10" db="EMBL/GenBank/DDBJ databases">
        <title>Analysis of Resistance Genes of Carbapenem-resistant Providencia rettgeri.</title>
        <authorList>
            <person name="Liu M."/>
        </authorList>
    </citation>
    <scope>NUCLEOTIDE SEQUENCE</scope>
    <source>
        <strain evidence="2">QITACRE101</strain>
    </source>
</reference>
<dbReference type="InterPro" id="IPR010982">
    <property type="entry name" value="Lambda_DNA-bd_dom_sf"/>
</dbReference>
<dbReference type="Proteomes" id="UP001162044">
    <property type="component" value="Unassembled WGS sequence"/>
</dbReference>
<organism evidence="2 3">
    <name type="scientific">Providencia rettgeri</name>
    <dbReference type="NCBI Taxonomy" id="587"/>
    <lineage>
        <taxon>Bacteria</taxon>
        <taxon>Pseudomonadati</taxon>
        <taxon>Pseudomonadota</taxon>
        <taxon>Gammaproteobacteria</taxon>
        <taxon>Enterobacterales</taxon>
        <taxon>Morganellaceae</taxon>
        <taxon>Providencia</taxon>
    </lineage>
</organism>